<dbReference type="InterPro" id="IPR004712">
    <property type="entry name" value="Na+/H+_antiporter_fungi"/>
</dbReference>
<evidence type="ECO:0000313" key="15">
    <source>
        <dbReference type="Proteomes" id="UP001295794"/>
    </source>
</evidence>
<evidence type="ECO:0000256" key="8">
    <source>
        <dbReference type="ARBA" id="ARBA00023065"/>
    </source>
</evidence>
<keyword evidence="10" id="KW-0739">Sodium transport</keyword>
<feature type="transmembrane region" description="Helical" evidence="12">
    <location>
        <begin position="14"/>
        <end position="33"/>
    </location>
</feature>
<dbReference type="AlphaFoldDB" id="A0AAD2GUD4"/>
<evidence type="ECO:0000256" key="12">
    <source>
        <dbReference type="SAM" id="Phobius"/>
    </source>
</evidence>
<sequence length="829" mass="91086">MLHFNPIDVTVPHVAYAALGGFVVIFGMFSLLLRERLYVGEACWAFIFGVIVGPYGANIFNPRGWAGDDPGTVNTITLELTRVVLAIGVFAIGVELPKAYMRKHWRSLFFLLGPVMTWGWFVSAAFIYWLIPGLNFLSSLAVAACLTPTDPILAAAVVGGKWADKHVPTHIRHLLAAESGCNDGAAFPFLYLALYLILDNSTSTAVGDWFLKLWLYQIILGVVIGSFIGIGFRHLMKFSERVSLIDRHSYVAQYVSLALLTIGTTTLLGSDDLLSAFACGTAFAWDGFFNRQTEESVFSSVIDLLFNCAAFIYVGAWMPFSSFSDPSGTTLQVWRLVVIAICVMVLRRLPIMVAMYRWIPDIKTSREAIFSGHFGPIGVGAVFISTLATEVLEASPQVHTDRQVELLAKTIQPICAFMVLVSIAVHGLSIPGFSLGKRVHSVSRTWSRHTTTTAAQRPDWMDHVRHAEQGEVIVNRDGERRVGDLEMGLEREKGEGETLDGRPLEDIDIITSESPTAVGTRQGSQEEKPVENGAESPPDGEATVYEWQQGPHKVIERRAGPGEEVEVEVIRNVNGQDVSSAYKGTEEVVRGLVHKIKTVPKALEEDFDDLVKAAEERMSLSPRSRHLLHEPTVSFEQGDDEDEGWASEHDERGTSPSSERGDKRKRSGRSSKIRPIPRRRGSATANAATRKGIVGRAQQFVREHRQGQHHQELQEDSASPPVAGPSNVRPENQSAPSESELAALASRVSSRDFAYGGRMGRRSRLDSLRLQSGRPSRDASPARSVRFAEDGDRTPRHASGTSTPLVSAFSAAEDGLVREEGTKEEGTKD</sequence>
<dbReference type="GO" id="GO:0120029">
    <property type="term" value="P:proton export across plasma membrane"/>
    <property type="evidence" value="ECO:0007669"/>
    <property type="project" value="InterPro"/>
</dbReference>
<dbReference type="GO" id="GO:0015385">
    <property type="term" value="F:sodium:proton antiporter activity"/>
    <property type="evidence" value="ECO:0007669"/>
    <property type="project" value="InterPro"/>
</dbReference>
<dbReference type="GO" id="GO:0030007">
    <property type="term" value="P:intracellular potassium ion homeostasis"/>
    <property type="evidence" value="ECO:0007669"/>
    <property type="project" value="TreeGrafter"/>
</dbReference>
<feature type="transmembrane region" description="Helical" evidence="12">
    <location>
        <begin position="137"/>
        <end position="159"/>
    </location>
</feature>
<evidence type="ECO:0000256" key="7">
    <source>
        <dbReference type="ARBA" id="ARBA00023053"/>
    </source>
</evidence>
<evidence type="ECO:0000256" key="2">
    <source>
        <dbReference type="ARBA" id="ARBA00005248"/>
    </source>
</evidence>
<feature type="compositionally biased region" description="Basic and acidic residues" evidence="11">
    <location>
        <begin position="701"/>
        <end position="713"/>
    </location>
</feature>
<feature type="transmembrane region" description="Helical" evidence="12">
    <location>
        <begin position="213"/>
        <end position="236"/>
    </location>
</feature>
<accession>A0AAD2GUD4</accession>
<keyword evidence="5 12" id="KW-0812">Transmembrane</keyword>
<dbReference type="GO" id="GO:0005886">
    <property type="term" value="C:plasma membrane"/>
    <property type="evidence" value="ECO:0007669"/>
    <property type="project" value="InterPro"/>
</dbReference>
<comment type="subcellular location">
    <subcellularLocation>
        <location evidence="1">Membrane</location>
        <topology evidence="1">Multi-pass membrane protein</topology>
    </subcellularLocation>
</comment>
<protein>
    <recommendedName>
        <fullName evidence="13">Cation/H+ exchanger transmembrane domain-containing protein</fullName>
    </recommendedName>
</protein>
<feature type="compositionally biased region" description="Low complexity" evidence="11">
    <location>
        <begin position="734"/>
        <end position="748"/>
    </location>
</feature>
<feature type="region of interest" description="Disordered" evidence="11">
    <location>
        <begin position="622"/>
        <end position="829"/>
    </location>
</feature>
<feature type="compositionally biased region" description="Polar residues" evidence="11">
    <location>
        <begin position="514"/>
        <end position="523"/>
    </location>
</feature>
<evidence type="ECO:0000256" key="3">
    <source>
        <dbReference type="ARBA" id="ARBA00022448"/>
    </source>
</evidence>
<evidence type="ECO:0000256" key="5">
    <source>
        <dbReference type="ARBA" id="ARBA00022692"/>
    </source>
</evidence>
<evidence type="ECO:0000256" key="9">
    <source>
        <dbReference type="ARBA" id="ARBA00023136"/>
    </source>
</evidence>
<feature type="transmembrane region" description="Helical" evidence="12">
    <location>
        <begin position="42"/>
        <end position="60"/>
    </location>
</feature>
<comment type="similarity">
    <text evidence="2">Belongs to the fungal Na(+)/H(+) exchanger family.</text>
</comment>
<dbReference type="GO" id="GO:0042391">
    <property type="term" value="P:regulation of membrane potential"/>
    <property type="evidence" value="ECO:0007669"/>
    <property type="project" value="InterPro"/>
</dbReference>
<dbReference type="Proteomes" id="UP001295794">
    <property type="component" value="Unassembled WGS sequence"/>
</dbReference>
<dbReference type="Pfam" id="PF00999">
    <property type="entry name" value="Na_H_Exchanger"/>
    <property type="match status" value="1"/>
</dbReference>
<dbReference type="PANTHER" id="PTHR31382">
    <property type="entry name" value="NA(+)/H(+) ANTIPORTER"/>
    <property type="match status" value="1"/>
</dbReference>
<organism evidence="14 15">
    <name type="scientific">Mycena citricolor</name>
    <dbReference type="NCBI Taxonomy" id="2018698"/>
    <lineage>
        <taxon>Eukaryota</taxon>
        <taxon>Fungi</taxon>
        <taxon>Dikarya</taxon>
        <taxon>Basidiomycota</taxon>
        <taxon>Agaricomycotina</taxon>
        <taxon>Agaricomycetes</taxon>
        <taxon>Agaricomycetidae</taxon>
        <taxon>Agaricales</taxon>
        <taxon>Marasmiineae</taxon>
        <taxon>Mycenaceae</taxon>
        <taxon>Mycena</taxon>
    </lineage>
</organism>
<dbReference type="FunFam" id="1.20.1530.20:FF:000015">
    <property type="entry name" value="Na(+)/H(+) antiporter 2"/>
    <property type="match status" value="1"/>
</dbReference>
<feature type="transmembrane region" description="Helical" evidence="12">
    <location>
        <begin position="80"/>
        <end position="96"/>
    </location>
</feature>
<dbReference type="EMBL" id="CAVNYO010000014">
    <property type="protein sequence ID" value="CAK5262339.1"/>
    <property type="molecule type" value="Genomic_DNA"/>
</dbReference>
<evidence type="ECO:0000256" key="10">
    <source>
        <dbReference type="ARBA" id="ARBA00023201"/>
    </source>
</evidence>
<evidence type="ECO:0000256" key="11">
    <source>
        <dbReference type="SAM" id="MobiDB-lite"/>
    </source>
</evidence>
<feature type="region of interest" description="Disordered" evidence="11">
    <location>
        <begin position="514"/>
        <end position="541"/>
    </location>
</feature>
<proteinExistence type="inferred from homology"/>
<keyword evidence="4" id="KW-0050">Antiport</keyword>
<feature type="domain" description="Cation/H+ exchanger transmembrane" evidence="13">
    <location>
        <begin position="30"/>
        <end position="431"/>
    </location>
</feature>
<comment type="caution">
    <text evidence="14">The sequence shown here is derived from an EMBL/GenBank/DDBJ whole genome shotgun (WGS) entry which is preliminary data.</text>
</comment>
<gene>
    <name evidence="14" type="ORF">MYCIT1_LOCUS962</name>
</gene>
<feature type="compositionally biased region" description="Basic residues" evidence="11">
    <location>
        <begin position="663"/>
        <end position="681"/>
    </location>
</feature>
<keyword evidence="9 12" id="KW-0472">Membrane</keyword>
<keyword evidence="6 12" id="KW-1133">Transmembrane helix</keyword>
<feature type="transmembrane region" description="Helical" evidence="12">
    <location>
        <begin position="368"/>
        <end position="391"/>
    </location>
</feature>
<evidence type="ECO:0000313" key="14">
    <source>
        <dbReference type="EMBL" id="CAK5262339.1"/>
    </source>
</evidence>
<feature type="transmembrane region" description="Helical" evidence="12">
    <location>
        <begin position="332"/>
        <end position="356"/>
    </location>
</feature>
<dbReference type="PANTHER" id="PTHR31382:SF4">
    <property type="entry name" value="NA(+)_H(+) ANTIPORTER"/>
    <property type="match status" value="1"/>
</dbReference>
<dbReference type="GO" id="GO:0036376">
    <property type="term" value="P:sodium ion export across plasma membrane"/>
    <property type="evidence" value="ECO:0007669"/>
    <property type="project" value="InterPro"/>
</dbReference>
<feature type="compositionally biased region" description="Basic and acidic residues" evidence="11">
    <location>
        <begin position="786"/>
        <end position="795"/>
    </location>
</feature>
<feature type="transmembrane region" description="Helical" evidence="12">
    <location>
        <begin position="301"/>
        <end position="320"/>
    </location>
</feature>
<feature type="transmembrane region" description="Helical" evidence="12">
    <location>
        <begin position="108"/>
        <end position="131"/>
    </location>
</feature>
<evidence type="ECO:0000256" key="4">
    <source>
        <dbReference type="ARBA" id="ARBA00022449"/>
    </source>
</evidence>
<keyword evidence="15" id="KW-1185">Reference proteome</keyword>
<evidence type="ECO:0000259" key="13">
    <source>
        <dbReference type="Pfam" id="PF00999"/>
    </source>
</evidence>
<dbReference type="InterPro" id="IPR006153">
    <property type="entry name" value="Cation/H_exchanger_TM"/>
</dbReference>
<feature type="transmembrane region" description="Helical" evidence="12">
    <location>
        <begin position="411"/>
        <end position="435"/>
    </location>
</feature>
<keyword evidence="3" id="KW-0813">Transport</keyword>
<evidence type="ECO:0000256" key="6">
    <source>
        <dbReference type="ARBA" id="ARBA00022989"/>
    </source>
</evidence>
<name>A0AAD2GUD4_9AGAR</name>
<feature type="transmembrane region" description="Helical" evidence="12">
    <location>
        <begin position="248"/>
        <end position="267"/>
    </location>
</feature>
<reference evidence="14" key="1">
    <citation type="submission" date="2023-11" db="EMBL/GenBank/DDBJ databases">
        <authorList>
            <person name="De Vega J J."/>
            <person name="De Vega J J."/>
        </authorList>
    </citation>
    <scope>NUCLEOTIDE SEQUENCE</scope>
</reference>
<keyword evidence="7" id="KW-0915">Sodium</keyword>
<keyword evidence="8" id="KW-0406">Ion transport</keyword>
<evidence type="ECO:0000256" key="1">
    <source>
        <dbReference type="ARBA" id="ARBA00004141"/>
    </source>
</evidence>
<feature type="compositionally biased region" description="Basic and acidic residues" evidence="11">
    <location>
        <begin position="815"/>
        <end position="829"/>
    </location>
</feature>
<feature type="transmembrane region" description="Helical" evidence="12">
    <location>
        <begin position="180"/>
        <end position="198"/>
    </location>
</feature>